<proteinExistence type="predicted"/>
<name>A0A1R2CWK1_9CILI</name>
<dbReference type="AlphaFoldDB" id="A0A1R2CWK1"/>
<dbReference type="Proteomes" id="UP000187209">
    <property type="component" value="Unassembled WGS sequence"/>
</dbReference>
<protein>
    <submittedName>
        <fullName evidence="1">Uncharacterized protein</fullName>
    </submittedName>
</protein>
<reference evidence="1 2" key="1">
    <citation type="submission" date="2016-11" db="EMBL/GenBank/DDBJ databases">
        <title>The macronuclear genome of Stentor coeruleus: a giant cell with tiny introns.</title>
        <authorList>
            <person name="Slabodnick M."/>
            <person name="Ruby J.G."/>
            <person name="Reiff S.B."/>
            <person name="Swart E.C."/>
            <person name="Gosai S."/>
            <person name="Prabakaran S."/>
            <person name="Witkowska E."/>
            <person name="Larue G.E."/>
            <person name="Fisher S."/>
            <person name="Freeman R.M."/>
            <person name="Gunawardena J."/>
            <person name="Chu W."/>
            <person name="Stover N.A."/>
            <person name="Gregory B.D."/>
            <person name="Nowacki M."/>
            <person name="Derisi J."/>
            <person name="Roy S.W."/>
            <person name="Marshall W.F."/>
            <person name="Sood P."/>
        </authorList>
    </citation>
    <scope>NUCLEOTIDE SEQUENCE [LARGE SCALE GENOMIC DNA]</scope>
    <source>
        <strain evidence="1">WM001</strain>
    </source>
</reference>
<dbReference type="EMBL" id="MPUH01000043">
    <property type="protein sequence ID" value="OMJ93387.1"/>
    <property type="molecule type" value="Genomic_DNA"/>
</dbReference>
<evidence type="ECO:0000313" key="2">
    <source>
        <dbReference type="Proteomes" id="UP000187209"/>
    </source>
</evidence>
<comment type="caution">
    <text evidence="1">The sequence shown here is derived from an EMBL/GenBank/DDBJ whole genome shotgun (WGS) entry which is preliminary data.</text>
</comment>
<sequence>MEKIKITRIEHNIDRPHSPLSIKLRLNNNIDYEANNTTISIPHNTSFSIFLISKSTELAKSSSLNSSLFTYNDQLWIPLFSISNTGQDLFQCKVLIQNELLERFKEKNPNENHQRSTSSHSWSSDKINGFSSVLGHGCDKKPYDDLGKNRTVIEEISEKISEELKKSVKKLWKLLEVEKRAKETLCDQVMNLKADLAREKDESKKREKAILYDLQVAETTISDMKFEVLKTRTENKAVQAENTRLLAEVKIKEESHLVQLEHPKDLKNESGSTYASSSCLLQKIDDFSGKNDNAYQDQIKIKDETIKELNKEVSELKVLNKSILLSQQINRPDEIDELLHQKSKQLKLAGNFVKDQEQGYIFNNKKIVLIVKSGQLLCKHGSIYKPFDEYMESIGGIVHDKSLSHKRIRSHDLESKGSSSKIVRPGLCRSHLKSPISNNH</sequence>
<accession>A0A1R2CWK1</accession>
<organism evidence="1 2">
    <name type="scientific">Stentor coeruleus</name>
    <dbReference type="NCBI Taxonomy" id="5963"/>
    <lineage>
        <taxon>Eukaryota</taxon>
        <taxon>Sar</taxon>
        <taxon>Alveolata</taxon>
        <taxon>Ciliophora</taxon>
        <taxon>Postciliodesmatophora</taxon>
        <taxon>Heterotrichea</taxon>
        <taxon>Heterotrichida</taxon>
        <taxon>Stentoridae</taxon>
        <taxon>Stentor</taxon>
    </lineage>
</organism>
<evidence type="ECO:0000313" key="1">
    <source>
        <dbReference type="EMBL" id="OMJ93387.1"/>
    </source>
</evidence>
<keyword evidence="2" id="KW-1185">Reference proteome</keyword>
<gene>
    <name evidence="1" type="ORF">SteCoe_3629</name>
</gene>